<dbReference type="SMART" id="SM00530">
    <property type="entry name" value="HTH_XRE"/>
    <property type="match status" value="1"/>
</dbReference>
<dbReference type="Proteomes" id="UP000602198">
    <property type="component" value="Unassembled WGS sequence"/>
</dbReference>
<dbReference type="PROSITE" id="PS50943">
    <property type="entry name" value="HTH_CROC1"/>
    <property type="match status" value="1"/>
</dbReference>
<proteinExistence type="predicted"/>
<dbReference type="InterPro" id="IPR010982">
    <property type="entry name" value="Lambda_DNA-bd_dom_sf"/>
</dbReference>
<dbReference type="Gene3D" id="1.10.260.40">
    <property type="entry name" value="lambda repressor-like DNA-binding domains"/>
    <property type="match status" value="1"/>
</dbReference>
<dbReference type="InterPro" id="IPR011990">
    <property type="entry name" value="TPR-like_helical_dom_sf"/>
</dbReference>
<dbReference type="SUPFAM" id="SSF47413">
    <property type="entry name" value="lambda repressor-like DNA-binding domains"/>
    <property type="match status" value="1"/>
</dbReference>
<dbReference type="Gene3D" id="1.25.40.10">
    <property type="entry name" value="Tetratricopeptide repeat domain"/>
    <property type="match status" value="1"/>
</dbReference>
<dbReference type="CDD" id="cd00093">
    <property type="entry name" value="HTH_XRE"/>
    <property type="match status" value="1"/>
</dbReference>
<evidence type="ECO:0000259" key="1">
    <source>
        <dbReference type="PROSITE" id="PS50943"/>
    </source>
</evidence>
<evidence type="ECO:0000313" key="2">
    <source>
        <dbReference type="EMBL" id="MBL1075827.1"/>
    </source>
</evidence>
<organism evidence="2 3">
    <name type="scientific">Nocardia acididurans</name>
    <dbReference type="NCBI Taxonomy" id="2802282"/>
    <lineage>
        <taxon>Bacteria</taxon>
        <taxon>Bacillati</taxon>
        <taxon>Actinomycetota</taxon>
        <taxon>Actinomycetes</taxon>
        <taxon>Mycobacteriales</taxon>
        <taxon>Nocardiaceae</taxon>
        <taxon>Nocardia</taxon>
    </lineage>
</organism>
<dbReference type="EMBL" id="JAERRJ010000005">
    <property type="protein sequence ID" value="MBL1075827.1"/>
    <property type="molecule type" value="Genomic_DNA"/>
</dbReference>
<protein>
    <submittedName>
        <fullName evidence="2">Helix-turn-helix domain-containing protein</fullName>
    </submittedName>
</protein>
<evidence type="ECO:0000313" key="3">
    <source>
        <dbReference type="Proteomes" id="UP000602198"/>
    </source>
</evidence>
<name>A0ABS1M592_9NOCA</name>
<feature type="domain" description="HTH cro/C1-type" evidence="1">
    <location>
        <begin position="7"/>
        <end position="55"/>
    </location>
</feature>
<dbReference type="Pfam" id="PF13560">
    <property type="entry name" value="HTH_31"/>
    <property type="match status" value="1"/>
</dbReference>
<dbReference type="InterPro" id="IPR001387">
    <property type="entry name" value="Cro/C1-type_HTH"/>
</dbReference>
<gene>
    <name evidence="2" type="ORF">JK358_15635</name>
</gene>
<sequence length="385" mass="41146">MELGAMLKSAREVAGIGLREVARQTNYTPSYLSMVEKGTRPALPEIVAAYERVLGPDAILTDGRTDGELEALAWAQRVSSSDVGGGVLEGLERRVDDLASAYTNTAPGELLVEVAQHLRLAGRMLDGKTTLAQHRRLVVAVGWLSVLASTCHIDLGELRAADARLGVAKGIAAEAEHREIAAWILETRAWQKLISGDFVAAVELSRAAQDAAPRDSSAYIQATAQEGRALARLGDPAGTHFALRRVASLVSGMGSPDRPEHHFQYDPAKSDAYVATTLAWLGDPAAESHARHVLADLTSATPTRPRRILTASIDLGLALVAAGKPDEAAHVALGAVTSGRLVPSNIWRLSEVVDRIGQRDQADAATVRVAIRDTYFADSRLRPSR</sequence>
<reference evidence="2 3" key="1">
    <citation type="submission" date="2021-01" db="EMBL/GenBank/DDBJ databases">
        <title>WGS of actinomycetes isolated from Thailand.</title>
        <authorList>
            <person name="Thawai C."/>
        </authorList>
    </citation>
    <scope>NUCLEOTIDE SEQUENCE [LARGE SCALE GENOMIC DNA]</scope>
    <source>
        <strain evidence="2 3">LPG 2</strain>
    </source>
</reference>
<comment type="caution">
    <text evidence="2">The sequence shown here is derived from an EMBL/GenBank/DDBJ whole genome shotgun (WGS) entry which is preliminary data.</text>
</comment>
<accession>A0ABS1M592</accession>
<keyword evidence="3" id="KW-1185">Reference proteome</keyword>